<sequence length="584" mass="66506">MASFPTAVRSSRKLAFSLNQARHISDLSITRTGKPILRVQGHTATVFGATGQLGRYIVNRLARQGCQVVIPFREDMAKRHLKVAGDLGRVAFIEYDLYNTESIEASVRHSDVVYNLIGRNYPTKNYSLEDVHVEGTERIVEAVAKYDVDRYIHVSSYNADPNSPSDFFATKGRGEQVARSIFPETTIVRPAPIFGFEDNLLIRLAGVTNLFTSNNMQERYWPVHSIDVGQALETMLYDDTTAGQTFELYGPKNYSTAEIAEMVDREIYKKRRHINVPRAILKPAAGLLNKVLWWPILSAEDVDREFIDQKIDESAKTFADLGINPGDISNYTYHYLQGYRSSAYYDLPPATEREKREDKKTLSSHALAALQDFYGERDAHADKFEKLKAAAEEQHSGQPLSMDAFVEDWNKSQFWYSEETATLLAKQLLDGVKEDEVIAVVSAPSAFVAMMNLLKIYLLEHDNRFGAFPEYIFWDFNDKFAKLPADLKGGVDRIICDPPFLSDECQTKAAMTVRWMLRPTSKQTTERRPRLILCTGERMETLIGKLYGPLGVRTTTYEPRHARGLSNEFYCYANFECDEWQFRG</sequence>
<accession>A0ACC0CQX3</accession>
<keyword evidence="1" id="KW-0489">Methyltransferase</keyword>
<proteinExistence type="predicted"/>
<gene>
    <name evidence="1" type="ORF">F4821DRAFT_272217</name>
</gene>
<name>A0ACC0CQX3_9PEZI</name>
<protein>
    <submittedName>
        <fullName evidence="1">N6-adenine methyltransferase-domain-containing protein</fullName>
    </submittedName>
</protein>
<organism evidence="1 2">
    <name type="scientific">Hypoxylon rubiginosum</name>
    <dbReference type="NCBI Taxonomy" id="110542"/>
    <lineage>
        <taxon>Eukaryota</taxon>
        <taxon>Fungi</taxon>
        <taxon>Dikarya</taxon>
        <taxon>Ascomycota</taxon>
        <taxon>Pezizomycotina</taxon>
        <taxon>Sordariomycetes</taxon>
        <taxon>Xylariomycetidae</taxon>
        <taxon>Xylariales</taxon>
        <taxon>Hypoxylaceae</taxon>
        <taxon>Hypoxylon</taxon>
    </lineage>
</organism>
<evidence type="ECO:0000313" key="1">
    <source>
        <dbReference type="EMBL" id="KAI6082784.1"/>
    </source>
</evidence>
<keyword evidence="1" id="KW-0808">Transferase</keyword>
<dbReference type="Proteomes" id="UP001497680">
    <property type="component" value="Unassembled WGS sequence"/>
</dbReference>
<keyword evidence="2" id="KW-1185">Reference proteome</keyword>
<comment type="caution">
    <text evidence="1">The sequence shown here is derived from an EMBL/GenBank/DDBJ whole genome shotgun (WGS) entry which is preliminary data.</text>
</comment>
<dbReference type="EMBL" id="MU394363">
    <property type="protein sequence ID" value="KAI6082784.1"/>
    <property type="molecule type" value="Genomic_DNA"/>
</dbReference>
<reference evidence="1 2" key="1">
    <citation type="journal article" date="2022" name="New Phytol.">
        <title>Ecological generalism drives hyperdiversity of secondary metabolite gene clusters in xylarialean endophytes.</title>
        <authorList>
            <person name="Franco M.E.E."/>
            <person name="Wisecaver J.H."/>
            <person name="Arnold A.E."/>
            <person name="Ju Y.M."/>
            <person name="Slot J.C."/>
            <person name="Ahrendt S."/>
            <person name="Moore L.P."/>
            <person name="Eastman K.E."/>
            <person name="Scott K."/>
            <person name="Konkel Z."/>
            <person name="Mondo S.J."/>
            <person name="Kuo A."/>
            <person name="Hayes R.D."/>
            <person name="Haridas S."/>
            <person name="Andreopoulos B."/>
            <person name="Riley R."/>
            <person name="LaButti K."/>
            <person name="Pangilinan J."/>
            <person name="Lipzen A."/>
            <person name="Amirebrahimi M."/>
            <person name="Yan J."/>
            <person name="Adam C."/>
            <person name="Keymanesh K."/>
            <person name="Ng V."/>
            <person name="Louie K."/>
            <person name="Northen T."/>
            <person name="Drula E."/>
            <person name="Henrissat B."/>
            <person name="Hsieh H.M."/>
            <person name="Youens-Clark K."/>
            <person name="Lutzoni F."/>
            <person name="Miadlikowska J."/>
            <person name="Eastwood D.C."/>
            <person name="Hamelin R.C."/>
            <person name="Grigoriev I.V."/>
            <person name="U'Ren J.M."/>
        </authorList>
    </citation>
    <scope>NUCLEOTIDE SEQUENCE [LARGE SCALE GENOMIC DNA]</scope>
    <source>
        <strain evidence="1 2">ER1909</strain>
    </source>
</reference>
<evidence type="ECO:0000313" key="2">
    <source>
        <dbReference type="Proteomes" id="UP001497680"/>
    </source>
</evidence>